<dbReference type="Pfam" id="PF00975">
    <property type="entry name" value="Thioesterase"/>
    <property type="match status" value="1"/>
</dbReference>
<dbReference type="InterPro" id="IPR029058">
    <property type="entry name" value="AB_hydrolase_fold"/>
</dbReference>
<protein>
    <submittedName>
        <fullName evidence="2">Thioesterase domain-containing protein</fullName>
    </submittedName>
</protein>
<dbReference type="SUPFAM" id="SSF53474">
    <property type="entry name" value="alpha/beta-Hydrolases"/>
    <property type="match status" value="1"/>
</dbReference>
<gene>
    <name evidence="2" type="ORF">EV385_4244</name>
</gene>
<dbReference type="Proteomes" id="UP000292564">
    <property type="component" value="Unassembled WGS sequence"/>
</dbReference>
<feature type="domain" description="Thioesterase TesA-like" evidence="1">
    <location>
        <begin position="39"/>
        <end position="206"/>
    </location>
</feature>
<dbReference type="InterPro" id="IPR001031">
    <property type="entry name" value="Thioesterase"/>
</dbReference>
<organism evidence="2 3">
    <name type="scientific">Krasilnikovia cinnamomea</name>
    <dbReference type="NCBI Taxonomy" id="349313"/>
    <lineage>
        <taxon>Bacteria</taxon>
        <taxon>Bacillati</taxon>
        <taxon>Actinomycetota</taxon>
        <taxon>Actinomycetes</taxon>
        <taxon>Micromonosporales</taxon>
        <taxon>Micromonosporaceae</taxon>
        <taxon>Krasilnikovia</taxon>
    </lineage>
</organism>
<evidence type="ECO:0000313" key="2">
    <source>
        <dbReference type="EMBL" id="RZU52386.1"/>
    </source>
</evidence>
<accession>A0A4V2G7F9</accession>
<proteinExistence type="predicted"/>
<dbReference type="SMART" id="SM00824">
    <property type="entry name" value="PKS_TE"/>
    <property type="match status" value="1"/>
</dbReference>
<keyword evidence="3" id="KW-1185">Reference proteome</keyword>
<dbReference type="OrthoDB" id="2472181at2"/>
<dbReference type="InterPro" id="IPR020802">
    <property type="entry name" value="TesA-like"/>
</dbReference>
<name>A0A4V2G7F9_9ACTN</name>
<evidence type="ECO:0000313" key="3">
    <source>
        <dbReference type="Proteomes" id="UP000292564"/>
    </source>
</evidence>
<comment type="caution">
    <text evidence="2">The sequence shown here is derived from an EMBL/GenBank/DDBJ whole genome shotgun (WGS) entry which is preliminary data.</text>
</comment>
<evidence type="ECO:0000259" key="1">
    <source>
        <dbReference type="SMART" id="SM00824"/>
    </source>
</evidence>
<dbReference type="Gene3D" id="3.40.50.1820">
    <property type="entry name" value="alpha/beta hydrolase"/>
    <property type="match status" value="1"/>
</dbReference>
<reference evidence="2 3" key="1">
    <citation type="submission" date="2019-02" db="EMBL/GenBank/DDBJ databases">
        <title>Sequencing the genomes of 1000 actinobacteria strains.</title>
        <authorList>
            <person name="Klenk H.-P."/>
        </authorList>
    </citation>
    <scope>NUCLEOTIDE SEQUENCE [LARGE SCALE GENOMIC DNA]</scope>
    <source>
        <strain evidence="2 3">DSM 45162</strain>
    </source>
</reference>
<dbReference type="AlphaFoldDB" id="A0A4V2G7F9"/>
<sequence>MGGDAQWAALTARLGLLRHGGGPAEAGPVVTFGTTGPVSAFALPAVGGTVHEYAALAHGLDGCCRVRGIEAGGLHRGAAPLGSLDEIVARNVDLVRLAQPDGPYRLIGWSTGGIVAYETARRLEAAGAEVALVVLVDAPFRVARWRPDPTDDLAGLFVGEVLRGLGRPARSLPKLSAAQQLTLLADDLAGCPARPGTLLGDLERWYAVFVAQAAALSGYRAEGSLAAPAMVISAHGSQDWAPYWRGRFRGGVRELSTTAGHYGCLHLPAVTAAAAAISEMVR</sequence>
<dbReference type="EMBL" id="SHKY01000001">
    <property type="protein sequence ID" value="RZU52386.1"/>
    <property type="molecule type" value="Genomic_DNA"/>
</dbReference>